<dbReference type="InterPro" id="IPR046347">
    <property type="entry name" value="bZIP_sf"/>
</dbReference>
<feature type="compositionally biased region" description="Polar residues" evidence="2">
    <location>
        <begin position="536"/>
        <end position="545"/>
    </location>
</feature>
<accession>A0ABP0BSI6</accession>
<feature type="compositionally biased region" description="Low complexity" evidence="2">
    <location>
        <begin position="501"/>
        <end position="514"/>
    </location>
</feature>
<feature type="compositionally biased region" description="Low complexity" evidence="2">
    <location>
        <begin position="263"/>
        <end position="277"/>
    </location>
</feature>
<evidence type="ECO:0000313" key="5">
    <source>
        <dbReference type="Proteomes" id="UP001642406"/>
    </source>
</evidence>
<dbReference type="SMART" id="SM00338">
    <property type="entry name" value="BRLZ"/>
    <property type="match status" value="1"/>
</dbReference>
<feature type="compositionally biased region" description="Polar residues" evidence="2">
    <location>
        <begin position="1"/>
        <end position="11"/>
    </location>
</feature>
<dbReference type="Proteomes" id="UP001642406">
    <property type="component" value="Unassembled WGS sequence"/>
</dbReference>
<feature type="region of interest" description="Disordered" evidence="2">
    <location>
        <begin position="213"/>
        <end position="235"/>
    </location>
</feature>
<feature type="region of interest" description="Disordered" evidence="2">
    <location>
        <begin position="467"/>
        <end position="545"/>
    </location>
</feature>
<sequence>MSVPVSSTSNFPPAPPLSLPLDLPTETTAESHNDLFGDSLYYNTEYTNLESMDSMGLGHGLDSDMTAHMNMDLDLDLNLNLNTDVDLGQIMHMQDNNTLHTDYNEMSATTTAPMSLPTTTLASTTMTKTAFDKNIGQQPPIRHESASPPMFLFNEPNTRPSDTSPYGNPEDFAMNPKNTTGSIYDTCIAPLPRTTSSTYPGLFPLSLPQEPTPTTIFVRNNSPPLTRSRAHQSRNSHTFADVTVLDTILPSVEGHDGFGLDYSRGNSNSHSHSYSQSHGRRCSGSSNNSLDSMVDDEDMGIIDDNRRKQHQQPLTHPHNNINGPPPPDPSDWRARLRYCEQAVHKASLDASMVRLLDFPEGIDSYELEARRAANLRFDRVREQRLKDRNNEAAKRSRQRKVRRIEDAEQRIEALKQDRAYLSGRVAYLEKQLAAVAIGAGSSAAAASVSTGPVQQKSQCSVNKAYKVRGGGASGRCNSSKIQERRVSGGRAASHGPGSGSGRATRSRGNNNTGFQDDDDNDEEDGGDGNDAETRNGDTITVGITT</sequence>
<keyword evidence="5" id="KW-1185">Reference proteome</keyword>
<comment type="caution">
    <text evidence="4">The sequence shown here is derived from an EMBL/GenBank/DDBJ whole genome shotgun (WGS) entry which is preliminary data.</text>
</comment>
<organism evidence="4 5">
    <name type="scientific">Sporothrix bragantina</name>
    <dbReference type="NCBI Taxonomy" id="671064"/>
    <lineage>
        <taxon>Eukaryota</taxon>
        <taxon>Fungi</taxon>
        <taxon>Dikarya</taxon>
        <taxon>Ascomycota</taxon>
        <taxon>Pezizomycotina</taxon>
        <taxon>Sordariomycetes</taxon>
        <taxon>Sordariomycetidae</taxon>
        <taxon>Ophiostomatales</taxon>
        <taxon>Ophiostomataceae</taxon>
        <taxon>Sporothrix</taxon>
    </lineage>
</organism>
<evidence type="ECO:0000259" key="3">
    <source>
        <dbReference type="PROSITE" id="PS50217"/>
    </source>
</evidence>
<feature type="compositionally biased region" description="Polar residues" evidence="2">
    <location>
        <begin position="213"/>
        <end position="225"/>
    </location>
</feature>
<dbReference type="Pfam" id="PF07716">
    <property type="entry name" value="bZIP_2"/>
    <property type="match status" value="1"/>
</dbReference>
<dbReference type="CDD" id="cd14686">
    <property type="entry name" value="bZIP"/>
    <property type="match status" value="1"/>
</dbReference>
<protein>
    <recommendedName>
        <fullName evidence="3">BZIP domain-containing protein</fullName>
    </recommendedName>
</protein>
<feature type="compositionally biased region" description="Acidic residues" evidence="2">
    <location>
        <begin position="515"/>
        <end position="530"/>
    </location>
</feature>
<evidence type="ECO:0000256" key="1">
    <source>
        <dbReference type="SAM" id="Coils"/>
    </source>
</evidence>
<name>A0ABP0BSI6_9PEZI</name>
<keyword evidence="1" id="KW-0175">Coiled coil</keyword>
<feature type="coiled-coil region" evidence="1">
    <location>
        <begin position="390"/>
        <end position="424"/>
    </location>
</feature>
<feature type="region of interest" description="Disordered" evidence="2">
    <location>
        <begin position="310"/>
        <end position="332"/>
    </location>
</feature>
<dbReference type="InterPro" id="IPR004827">
    <property type="entry name" value="bZIP"/>
</dbReference>
<evidence type="ECO:0000256" key="2">
    <source>
        <dbReference type="SAM" id="MobiDB-lite"/>
    </source>
</evidence>
<feature type="region of interest" description="Disordered" evidence="2">
    <location>
        <begin position="263"/>
        <end position="296"/>
    </location>
</feature>
<evidence type="ECO:0000313" key="4">
    <source>
        <dbReference type="EMBL" id="CAK7222506.1"/>
    </source>
</evidence>
<feature type="region of interest" description="Disordered" evidence="2">
    <location>
        <begin position="1"/>
        <end position="25"/>
    </location>
</feature>
<dbReference type="Gene3D" id="1.20.5.170">
    <property type="match status" value="1"/>
</dbReference>
<gene>
    <name evidence="4" type="ORF">SBRCBS47491_004887</name>
</gene>
<dbReference type="PROSITE" id="PS00036">
    <property type="entry name" value="BZIP_BASIC"/>
    <property type="match status" value="1"/>
</dbReference>
<dbReference type="PROSITE" id="PS50217">
    <property type="entry name" value="BZIP"/>
    <property type="match status" value="1"/>
</dbReference>
<feature type="domain" description="BZIP" evidence="3">
    <location>
        <begin position="379"/>
        <end position="435"/>
    </location>
</feature>
<reference evidence="4 5" key="1">
    <citation type="submission" date="2024-01" db="EMBL/GenBank/DDBJ databases">
        <authorList>
            <person name="Allen C."/>
            <person name="Tagirdzhanova G."/>
        </authorList>
    </citation>
    <scope>NUCLEOTIDE SEQUENCE [LARGE SCALE GENOMIC DNA]</scope>
</reference>
<dbReference type="EMBL" id="CAWUHC010000039">
    <property type="protein sequence ID" value="CAK7222506.1"/>
    <property type="molecule type" value="Genomic_DNA"/>
</dbReference>
<dbReference type="SUPFAM" id="SSF57959">
    <property type="entry name" value="Leucine zipper domain"/>
    <property type="match status" value="1"/>
</dbReference>
<proteinExistence type="predicted"/>